<dbReference type="InterPro" id="IPR057207">
    <property type="entry name" value="FBXL15_LRR"/>
</dbReference>
<reference evidence="10" key="2">
    <citation type="submission" date="2018-05" db="EMBL/GenBank/DDBJ databases">
        <title>OmerRS3 (Oryza meridionalis Reference Sequence Version 3).</title>
        <authorList>
            <person name="Zhang J."/>
            <person name="Kudrna D."/>
            <person name="Lee S."/>
            <person name="Talag J."/>
            <person name="Welchert J."/>
            <person name="Wing R.A."/>
        </authorList>
    </citation>
    <scope>NUCLEOTIDE SEQUENCE [LARGE SCALE GENOMIC DNA]</scope>
    <source>
        <strain evidence="10">cv. OR44</strain>
    </source>
</reference>
<dbReference type="Gene3D" id="2.40.50.90">
    <property type="match status" value="1"/>
</dbReference>
<sequence>MRPPPPLLPSLPFPFAVNFAMASPTPTHRVKRRRLDLPPPPHLNDLADELLFLILDRAAAHDPRALKSFSLVSRACHAAESRHRRVLRPFRPDLLPAALARYSAISRLDLSLCPRLPDAALAALPAAPSVSAVDLSRSRGFGAAGLAALVAACPNLTDLDLSNGLDLGDAAAAEVAKARRLQRLSLSRCKRITDMGLGCIAVGCPDLRELSLKWCIGVTHLGLDLLALKCNKLNILDLSYTMIVKKCFPAIMKLQNLQVLLLVGCNGIDDDALTSLDQECSKSLQIVKKCFPAIMKLQNLQVLLLVGCNGIDDDALTSLDQECSKSLQVLDMSNSYNVTHVGVLSIVKAMPYLLELNLSYCSPVTPSMSSSFEMIHKLQTLKLDGCQFMDDGLKSIGKSCVSLRELSLSKCSGVTDTDLSFVVPRLKNLLKLDVTCCRKITDVSLAAITTSCPSLISLRMESCSLVSSKGLQLIGRRCTHLEELDLTDTDLDDEGLKALSGCSKLSSLKIGICLRITDEGLRHVSKSCPDLRDIDLYRSGAISDEGVTHIAQGCPMLESINLSYCTKLTDSSLRSLSKCIKLNTLEIRGCPMVSSAGLLEIATGCRLLSKLDIKKCFEINDMGMIFLSQFSHNLRQINLSYCSVTDIGLISLSSICGLQNMTIVHLAGVTPNGLIAALMVCGLRKVKLHEAFKSMVPSHMLKVVEARGCLFQWINKPYQDTEFSSFGGRKKTKLIDGTKKKRERYRSRPQWNQVPFDGSHEEPMPLPNPMVGFSLPNDGLRFGDALPPAVQKSVLEECRKWNLVWVGKNKVATLEPDEMEFLLGYPRNHTRGVSRTARYRALGNSFQIDTVAYHLSVLRDIFPNGMNVLSLFSGIGRAEVALHRLGIRMKTVVSVEISEVNMTLLRSWWDQTQTGTLIKIADVQNLTAERIELFIRRFGPCNNLAGSNRYHRDGLEGKHSALFYHYYRILDSKLLEAYKNTTPPPKTPADAAQLIARALDMIQRVDLEGILEFYNFPIPSLPSASSNCQPSSLPEGVQFVLNTLPVYDKCIGDGDGFTAYVSTTDPRESANVPLEVHELVIARTQARKCRDYQSADALLSSLDEAGYKIISCSDDEVLARKYRIRMRGIDAPELKMPYGKESRNALVKLIGGKSVKIYVYDLDQFGRYVGDIHCNNLFIQEQMLKNGHAWHFKTYDKRPEFARINLSYCSVTDIGLISLSSICGLQNMTIVHLAGVTPNGLLAALMVCGLRKVKLHEAFKSMVPSHMLKVVEARGCLFQWINKPYQVAVEPCDVWKQQSQDLLVQ</sequence>
<dbReference type="Gramene" id="OMERI11G00990.1">
    <property type="protein sequence ID" value="OMERI11G00990.1"/>
    <property type="gene ID" value="OMERI11G00990"/>
</dbReference>
<dbReference type="Gene3D" id="3.80.10.10">
    <property type="entry name" value="Ribonuclease Inhibitor"/>
    <property type="match status" value="3"/>
</dbReference>
<dbReference type="Pfam" id="PF13516">
    <property type="entry name" value="LRR_6"/>
    <property type="match status" value="1"/>
</dbReference>
<dbReference type="GO" id="GO:0003677">
    <property type="term" value="F:DNA binding"/>
    <property type="evidence" value="ECO:0007669"/>
    <property type="project" value="UniProtKB-KW"/>
</dbReference>
<dbReference type="STRING" id="40149.A0A0E0F1N1"/>
<dbReference type="GO" id="GO:0005634">
    <property type="term" value="C:nucleus"/>
    <property type="evidence" value="ECO:0007669"/>
    <property type="project" value="UniProtKB-SubCell"/>
</dbReference>
<dbReference type="FunFam" id="3.80.10.10:FF:000965">
    <property type="entry name" value="Os12g0108500 protein"/>
    <property type="match status" value="1"/>
</dbReference>
<dbReference type="PANTHER" id="PTHR13318">
    <property type="entry name" value="PARTNER OF PAIRED, ISOFORM B-RELATED"/>
    <property type="match status" value="1"/>
</dbReference>
<dbReference type="FunFam" id="3.80.10.10:FF:001072">
    <property type="entry name" value="F-box/LRR-repeat protein 3"/>
    <property type="match status" value="1"/>
</dbReference>
<keyword evidence="5" id="KW-0238">DNA-binding</keyword>
<name>A0A0E0F1N1_9ORYZ</name>
<dbReference type="HOGENOM" id="CLU_006279_0_0_1"/>
<feature type="domain" description="SAM-dependent MTase DRM-type" evidence="9">
    <location>
        <begin position="781"/>
        <end position="980"/>
    </location>
</feature>
<dbReference type="InterPro" id="IPR006553">
    <property type="entry name" value="Leu-rich_rpt_Cys-con_subtyp"/>
</dbReference>
<dbReference type="FunFam" id="3.80.10.10:FF:000276">
    <property type="entry name" value="F-box/LRR-repeat protein 3"/>
    <property type="match status" value="1"/>
</dbReference>
<dbReference type="EnsemblPlants" id="OMERI11G00990.1">
    <property type="protein sequence ID" value="OMERI11G00990.1"/>
    <property type="gene ID" value="OMERI11G00990"/>
</dbReference>
<evidence type="ECO:0000256" key="2">
    <source>
        <dbReference type="ARBA" id="ARBA00022603"/>
    </source>
</evidence>
<evidence type="ECO:0000313" key="10">
    <source>
        <dbReference type="EnsemblPlants" id="OMERI11G00990.1"/>
    </source>
</evidence>
<evidence type="ECO:0000256" key="6">
    <source>
        <dbReference type="ARBA" id="ARBA00023242"/>
    </source>
</evidence>
<dbReference type="InterPro" id="IPR001525">
    <property type="entry name" value="C5_MeTfrase"/>
</dbReference>
<dbReference type="PROSITE" id="PS51680">
    <property type="entry name" value="SAM_MT_DRM"/>
    <property type="match status" value="1"/>
</dbReference>
<dbReference type="SMART" id="SM00318">
    <property type="entry name" value="SNc"/>
    <property type="match status" value="1"/>
</dbReference>
<protein>
    <recommendedName>
        <fullName evidence="12">TNase-like domain-containing protein</fullName>
    </recommendedName>
</protein>
<dbReference type="Proteomes" id="UP000008021">
    <property type="component" value="Chromosome 11"/>
</dbReference>
<dbReference type="GO" id="GO:0019005">
    <property type="term" value="C:SCF ubiquitin ligase complex"/>
    <property type="evidence" value="ECO:0007669"/>
    <property type="project" value="TreeGrafter"/>
</dbReference>
<evidence type="ECO:0000256" key="3">
    <source>
        <dbReference type="ARBA" id="ARBA00022679"/>
    </source>
</evidence>
<dbReference type="SUPFAM" id="SSF50199">
    <property type="entry name" value="Staphylococcal nuclease"/>
    <property type="match status" value="1"/>
</dbReference>
<dbReference type="GO" id="GO:0008168">
    <property type="term" value="F:methyltransferase activity"/>
    <property type="evidence" value="ECO:0007669"/>
    <property type="project" value="UniProtKB-KW"/>
</dbReference>
<evidence type="ECO:0000256" key="5">
    <source>
        <dbReference type="ARBA" id="ARBA00023125"/>
    </source>
</evidence>
<dbReference type="PANTHER" id="PTHR13318:SF37">
    <property type="entry name" value="F-BOX DOMAIN-CONTAINING PROTEIN"/>
    <property type="match status" value="1"/>
</dbReference>
<dbReference type="PROSITE" id="PS50830">
    <property type="entry name" value="TNASE_3"/>
    <property type="match status" value="1"/>
</dbReference>
<dbReference type="SUPFAM" id="SSF52047">
    <property type="entry name" value="RNI-like"/>
    <property type="match status" value="3"/>
</dbReference>
<evidence type="ECO:0008006" key="12">
    <source>
        <dbReference type="Google" id="ProtNLM"/>
    </source>
</evidence>
<keyword evidence="2" id="KW-0489">Methyltransferase</keyword>
<dbReference type="GO" id="GO:0031146">
    <property type="term" value="P:SCF-dependent proteasomal ubiquitin-dependent protein catabolic process"/>
    <property type="evidence" value="ECO:0007669"/>
    <property type="project" value="TreeGrafter"/>
</dbReference>
<keyword evidence="3" id="KW-0808">Transferase</keyword>
<dbReference type="Gene3D" id="3.40.50.150">
    <property type="entry name" value="Vaccinia Virus protein VP39"/>
    <property type="match status" value="1"/>
</dbReference>
<dbReference type="InterPro" id="IPR016071">
    <property type="entry name" value="Staphylococal_nuclease_OB-fold"/>
</dbReference>
<dbReference type="Pfam" id="PF00565">
    <property type="entry name" value="SNase"/>
    <property type="match status" value="1"/>
</dbReference>
<dbReference type="Pfam" id="PF25372">
    <property type="entry name" value="DUF7885"/>
    <property type="match status" value="1"/>
</dbReference>
<evidence type="ECO:0000259" key="9">
    <source>
        <dbReference type="PROSITE" id="PS51680"/>
    </source>
</evidence>
<dbReference type="InterPro" id="IPR035437">
    <property type="entry name" value="SNase_OB-fold_sf"/>
</dbReference>
<dbReference type="InterPro" id="IPR030380">
    <property type="entry name" value="SAM_MeTfrase_DRM"/>
</dbReference>
<dbReference type="InterPro" id="IPR001611">
    <property type="entry name" value="Leu-rich_rpt"/>
</dbReference>
<evidence type="ECO:0000259" key="8">
    <source>
        <dbReference type="PROSITE" id="PS50830"/>
    </source>
</evidence>
<dbReference type="InterPro" id="IPR032675">
    <property type="entry name" value="LRR_dom_sf"/>
</dbReference>
<evidence type="ECO:0000256" key="4">
    <source>
        <dbReference type="ARBA" id="ARBA00022691"/>
    </source>
</evidence>
<comment type="subcellular location">
    <subcellularLocation>
        <location evidence="1">Nucleus</location>
    </subcellularLocation>
</comment>
<keyword evidence="4" id="KW-0949">S-adenosyl-L-methionine</keyword>
<keyword evidence="6" id="KW-0539">Nucleus</keyword>
<reference evidence="10" key="1">
    <citation type="submission" date="2015-04" db="UniProtKB">
        <authorList>
            <consortium name="EnsemblPlants"/>
        </authorList>
    </citation>
    <scope>IDENTIFICATION</scope>
</reference>
<accession>A0A0E0F1N1</accession>
<evidence type="ECO:0000256" key="1">
    <source>
        <dbReference type="ARBA" id="ARBA00004123"/>
    </source>
</evidence>
<feature type="region of interest" description="Disordered" evidence="7">
    <location>
        <begin position="737"/>
        <end position="760"/>
    </location>
</feature>
<evidence type="ECO:0000256" key="7">
    <source>
        <dbReference type="SAM" id="MobiDB-lite"/>
    </source>
</evidence>
<keyword evidence="11" id="KW-1185">Reference proteome</keyword>
<proteinExistence type="predicted"/>
<dbReference type="InterPro" id="IPR029063">
    <property type="entry name" value="SAM-dependent_MTases_sf"/>
</dbReference>
<dbReference type="SUPFAM" id="SSF53335">
    <property type="entry name" value="S-adenosyl-L-methionine-dependent methyltransferases"/>
    <property type="match status" value="2"/>
</dbReference>
<dbReference type="SMART" id="SM00367">
    <property type="entry name" value="LRR_CC"/>
    <property type="match status" value="19"/>
</dbReference>
<dbReference type="GO" id="GO:0032259">
    <property type="term" value="P:methylation"/>
    <property type="evidence" value="ECO:0007669"/>
    <property type="project" value="UniProtKB-KW"/>
</dbReference>
<evidence type="ECO:0000313" key="11">
    <source>
        <dbReference type="Proteomes" id="UP000008021"/>
    </source>
</evidence>
<organism evidence="10">
    <name type="scientific">Oryza meridionalis</name>
    <dbReference type="NCBI Taxonomy" id="40149"/>
    <lineage>
        <taxon>Eukaryota</taxon>
        <taxon>Viridiplantae</taxon>
        <taxon>Streptophyta</taxon>
        <taxon>Embryophyta</taxon>
        <taxon>Tracheophyta</taxon>
        <taxon>Spermatophyta</taxon>
        <taxon>Magnoliopsida</taxon>
        <taxon>Liliopsida</taxon>
        <taxon>Poales</taxon>
        <taxon>Poaceae</taxon>
        <taxon>BOP clade</taxon>
        <taxon>Oryzoideae</taxon>
        <taxon>Oryzeae</taxon>
        <taxon>Oryzinae</taxon>
        <taxon>Oryza</taxon>
    </lineage>
</organism>
<feature type="domain" description="TNase-like" evidence="8">
    <location>
        <begin position="1051"/>
        <end position="1190"/>
    </location>
</feature>
<dbReference type="Pfam" id="PF00145">
    <property type="entry name" value="DNA_methylase"/>
    <property type="match status" value="1"/>
</dbReference>